<dbReference type="RefSeq" id="WP_024980564.1">
    <property type="nucleotide sequence ID" value="NZ_CBCRUM010000001.1"/>
</dbReference>
<feature type="transmembrane region" description="Helical" evidence="1">
    <location>
        <begin position="83"/>
        <end position="108"/>
    </location>
</feature>
<evidence type="ECO:0000256" key="1">
    <source>
        <dbReference type="SAM" id="Phobius"/>
    </source>
</evidence>
<dbReference type="Proteomes" id="UP000182961">
    <property type="component" value="Unassembled WGS sequence"/>
</dbReference>
<feature type="transmembrane region" description="Helical" evidence="1">
    <location>
        <begin position="192"/>
        <end position="212"/>
    </location>
</feature>
<dbReference type="EMBL" id="FOUT01000001">
    <property type="protein sequence ID" value="SFM46894.1"/>
    <property type="molecule type" value="Genomic_DNA"/>
</dbReference>
<feature type="transmembrane region" description="Helical" evidence="1">
    <location>
        <begin position="120"/>
        <end position="138"/>
    </location>
</feature>
<evidence type="ECO:0000313" key="3">
    <source>
        <dbReference type="Proteomes" id="UP000182961"/>
    </source>
</evidence>
<name>A0A1I4R3J0_9FLAO</name>
<reference evidence="3" key="1">
    <citation type="submission" date="2016-10" db="EMBL/GenBank/DDBJ databases">
        <authorList>
            <person name="Varghese N."/>
            <person name="Submissions S."/>
        </authorList>
    </citation>
    <scope>NUCLEOTIDE SEQUENCE [LARGE SCALE GENOMIC DNA]</scope>
    <source>
        <strain evidence="3">DSM 4002</strain>
    </source>
</reference>
<accession>A0A1I4R3J0</accession>
<gene>
    <name evidence="2" type="ORF">SAMN05444143_101179</name>
</gene>
<dbReference type="AlphaFoldDB" id="A0A1I4R3J0"/>
<keyword evidence="1" id="KW-0472">Membrane</keyword>
<dbReference type="eggNOG" id="ENOG502ZFYJ">
    <property type="taxonomic scope" value="Bacteria"/>
</dbReference>
<keyword evidence="1" id="KW-0812">Transmembrane</keyword>
<keyword evidence="1" id="KW-1133">Transmembrane helix</keyword>
<evidence type="ECO:0000313" key="2">
    <source>
        <dbReference type="EMBL" id="SFM46894.1"/>
    </source>
</evidence>
<keyword evidence="3" id="KW-1185">Reference proteome</keyword>
<sequence length="235" mass="27929">MKLTAEQIDQLYTFTRQHYVEWYDLQTELVDHLANAIEEQWQENPKLSFDQALQNEFKKFGVFGFMDVVEGKQRFLQKKYNQIVWAIVKTFFTLPKIMGTIGATGLLFLLFRESQYNGDWVLLFYGLLVVFAFYGMISNRLKHKKQIQNQEKRWLFEDILHQHGSFAGAIVLPLNIFLQLFNRAEHYLDNTYLLGFASFFLVLMTILMYVIFFEIPSQSKKYLLQTYPEYSLANF</sequence>
<proteinExistence type="predicted"/>
<protein>
    <submittedName>
        <fullName evidence="2">Uncharacterized protein</fullName>
    </submittedName>
</protein>
<dbReference type="STRING" id="29536.FLB_21130"/>
<organism evidence="2 3">
    <name type="scientific">Flavobacterium succinicans</name>
    <dbReference type="NCBI Taxonomy" id="29536"/>
    <lineage>
        <taxon>Bacteria</taxon>
        <taxon>Pseudomonadati</taxon>
        <taxon>Bacteroidota</taxon>
        <taxon>Flavobacteriia</taxon>
        <taxon>Flavobacteriales</taxon>
        <taxon>Flavobacteriaceae</taxon>
        <taxon>Flavobacterium</taxon>
    </lineage>
</organism>
<feature type="transmembrane region" description="Helical" evidence="1">
    <location>
        <begin position="159"/>
        <end position="180"/>
    </location>
</feature>